<keyword evidence="1" id="KW-0472">Membrane</keyword>
<evidence type="ECO:0000313" key="2">
    <source>
        <dbReference type="EMBL" id="RMA42566.1"/>
    </source>
</evidence>
<gene>
    <name evidence="2" type="ORF">D9R08_07110</name>
</gene>
<proteinExistence type="predicted"/>
<feature type="transmembrane region" description="Helical" evidence="1">
    <location>
        <begin position="47"/>
        <end position="69"/>
    </location>
</feature>
<sequence>MRMRRNMTDSRSKYGPSRGELWFRLVFSLAGLAFMALAVFYRGITGLAWFEIMIFGGLFFGATTVWCILKLLRRDHP</sequence>
<evidence type="ECO:0000313" key="3">
    <source>
        <dbReference type="Proteomes" id="UP000281343"/>
    </source>
</evidence>
<dbReference type="Proteomes" id="UP000281343">
    <property type="component" value="Unassembled WGS sequence"/>
</dbReference>
<reference evidence="2 3" key="1">
    <citation type="submission" date="2018-10" db="EMBL/GenBank/DDBJ databases">
        <authorList>
            <person name="Jung H.S."/>
            <person name="Jeon C.O."/>
        </authorList>
    </citation>
    <scope>NUCLEOTIDE SEQUENCE [LARGE SCALE GENOMIC DNA]</scope>
    <source>
        <strain evidence="2 3">MA-7-27</strain>
    </source>
</reference>
<keyword evidence="3" id="KW-1185">Reference proteome</keyword>
<comment type="caution">
    <text evidence="2">The sequence shown here is derived from an EMBL/GenBank/DDBJ whole genome shotgun (WGS) entry which is preliminary data.</text>
</comment>
<feature type="transmembrane region" description="Helical" evidence="1">
    <location>
        <begin position="21"/>
        <end position="41"/>
    </location>
</feature>
<protein>
    <submittedName>
        <fullName evidence="2">Uncharacterized protein</fullName>
    </submittedName>
</protein>
<dbReference type="EMBL" id="RCNT01000003">
    <property type="protein sequence ID" value="RMA42566.1"/>
    <property type="molecule type" value="Genomic_DNA"/>
</dbReference>
<name>A0A3L9Y910_9RHOB</name>
<evidence type="ECO:0000256" key="1">
    <source>
        <dbReference type="SAM" id="Phobius"/>
    </source>
</evidence>
<keyword evidence="1" id="KW-0812">Transmembrane</keyword>
<accession>A0A3L9Y910</accession>
<dbReference type="AlphaFoldDB" id="A0A3L9Y910"/>
<organism evidence="2 3">
    <name type="scientific">Rhodophyticola porphyridii</name>
    <dbReference type="NCBI Taxonomy" id="1852017"/>
    <lineage>
        <taxon>Bacteria</taxon>
        <taxon>Pseudomonadati</taxon>
        <taxon>Pseudomonadota</taxon>
        <taxon>Alphaproteobacteria</taxon>
        <taxon>Rhodobacterales</taxon>
        <taxon>Roseobacteraceae</taxon>
        <taxon>Rhodophyticola</taxon>
    </lineage>
</organism>
<keyword evidence="1" id="KW-1133">Transmembrane helix</keyword>